<dbReference type="InterPro" id="IPR038475">
    <property type="entry name" value="RecG_C_sf"/>
</dbReference>
<dbReference type="Pfam" id="PF04326">
    <property type="entry name" value="SLFN_AlbA_2"/>
    <property type="match status" value="1"/>
</dbReference>
<dbReference type="Proteomes" id="UP000228920">
    <property type="component" value="Unassembled WGS sequence"/>
</dbReference>
<evidence type="ECO:0000259" key="1">
    <source>
        <dbReference type="Pfam" id="PF04326"/>
    </source>
</evidence>
<dbReference type="PANTHER" id="PTHR30595:SF6">
    <property type="entry name" value="SCHLAFEN ALBA-2 DOMAIN-CONTAINING PROTEIN"/>
    <property type="match status" value="1"/>
</dbReference>
<name>A0A2M7TI22_UNCKA</name>
<sequence>MDQNIIDKILSFPTETRTLEFKRLGSRNETVNSTLESIVAMANTDGGLLVLGVDDPEKTKHKGLDRVFGIEENLELYDELAKAIRKIVPPLSNIWPPQLLKVTDKNLTVASLFIPKSTDALHSIENHVYIRLEKGNKRLTPSEIVHYSYVKGFQQADKELVDVDINLLHTKYFDSWRKGREIAEDDVAVVLEKTGLARTDNGSLKPTRAAILLFAEYPNDLMETKCTIRIFQYEGTLETVKETLNLIGTPKTIDGPVIDQINNANEYILDQLRRGLAVSEGFTTQYSIPSRAVQEAITNAVIHRDYHTKRDIEIRIFEDRIEIESPGLFPFNITAWNIGIERAHGYRNDLLVKHLREFPQPPNLDQNEGVKAMKSVMNMAGLYPPIFFTYPNLQDSVRVILLNEQAPSEWEKVLYFLTKHKFITNEDARQITGITQRDKMSKLLKKWVNKGLLVKIQPQSGYVKATKYRLPESEQMSDLLAKGNASS</sequence>
<proteinExistence type="predicted"/>
<protein>
    <recommendedName>
        <fullName evidence="1">Schlafen AlbA-2 domain-containing protein</fullName>
    </recommendedName>
</protein>
<feature type="domain" description="Schlafen AlbA-2" evidence="1">
    <location>
        <begin position="15"/>
        <end position="139"/>
    </location>
</feature>
<dbReference type="InterPro" id="IPR038461">
    <property type="entry name" value="Schlafen_AlbA_2_dom_sf"/>
</dbReference>
<evidence type="ECO:0000313" key="3">
    <source>
        <dbReference type="Proteomes" id="UP000228920"/>
    </source>
</evidence>
<comment type="caution">
    <text evidence="2">The sequence shown here is derived from an EMBL/GenBank/DDBJ whole genome shotgun (WGS) entry which is preliminary data.</text>
</comment>
<reference evidence="3" key="1">
    <citation type="submission" date="2017-09" db="EMBL/GenBank/DDBJ databases">
        <title>Depth-based differentiation of microbial function through sediment-hosted aquifers and enrichment of novel symbionts in the deep terrestrial subsurface.</title>
        <authorList>
            <person name="Probst A.J."/>
            <person name="Ladd B."/>
            <person name="Jarett J.K."/>
            <person name="Geller-Mcgrath D.E."/>
            <person name="Sieber C.M.K."/>
            <person name="Emerson J.B."/>
            <person name="Anantharaman K."/>
            <person name="Thomas B.C."/>
            <person name="Malmstrom R."/>
            <person name="Stieglmeier M."/>
            <person name="Klingl A."/>
            <person name="Woyke T."/>
            <person name="Ryan C.M."/>
            <person name="Banfield J.F."/>
        </authorList>
    </citation>
    <scope>NUCLEOTIDE SEQUENCE [LARGE SCALE GENOMIC DNA]</scope>
</reference>
<accession>A0A2M7TI22</accession>
<organism evidence="2 3">
    <name type="scientific">candidate division WWE3 bacterium CG_4_10_14_0_2_um_filter_41_14</name>
    <dbReference type="NCBI Taxonomy" id="1975072"/>
    <lineage>
        <taxon>Bacteria</taxon>
        <taxon>Katanobacteria</taxon>
    </lineage>
</organism>
<dbReference type="PANTHER" id="PTHR30595">
    <property type="entry name" value="GLPR-RELATED TRANSCRIPTIONAL REPRESSOR"/>
    <property type="match status" value="1"/>
</dbReference>
<dbReference type="Pfam" id="PF13749">
    <property type="entry name" value="HATPase_c_4"/>
    <property type="match status" value="1"/>
</dbReference>
<dbReference type="InterPro" id="IPR007421">
    <property type="entry name" value="Schlafen_AlbA_2_dom"/>
</dbReference>
<gene>
    <name evidence="2" type="ORF">COY32_04365</name>
</gene>
<dbReference type="Gene3D" id="3.30.565.60">
    <property type="match status" value="1"/>
</dbReference>
<dbReference type="EMBL" id="PFNL01000116">
    <property type="protein sequence ID" value="PIZ45995.1"/>
    <property type="molecule type" value="Genomic_DNA"/>
</dbReference>
<dbReference type="Gene3D" id="3.30.950.30">
    <property type="entry name" value="Schlafen, AAA domain"/>
    <property type="match status" value="1"/>
</dbReference>
<dbReference type="AlphaFoldDB" id="A0A2M7TI22"/>
<evidence type="ECO:0000313" key="2">
    <source>
        <dbReference type="EMBL" id="PIZ45995.1"/>
    </source>
</evidence>